<keyword evidence="1" id="KW-0732">Signal</keyword>
<organism evidence="3 4">
    <name type="scientific">Marinibactrum halimedae</name>
    <dbReference type="NCBI Taxonomy" id="1444977"/>
    <lineage>
        <taxon>Bacteria</taxon>
        <taxon>Pseudomonadati</taxon>
        <taxon>Pseudomonadota</taxon>
        <taxon>Gammaproteobacteria</taxon>
        <taxon>Cellvibrionales</taxon>
        <taxon>Cellvibrionaceae</taxon>
        <taxon>Marinibactrum</taxon>
    </lineage>
</organism>
<reference evidence="3 4" key="1">
    <citation type="journal article" date="2014" name="Int. J. Syst. Evol. Microbiol.">
        <title>Complete genome sequence of Corynebacterium casei LMG S-19264T (=DSM 44701T), isolated from a smear-ripened cheese.</title>
        <authorList>
            <consortium name="US DOE Joint Genome Institute (JGI-PGF)"/>
            <person name="Walter F."/>
            <person name="Albersmeier A."/>
            <person name="Kalinowski J."/>
            <person name="Ruckert C."/>
        </authorList>
    </citation>
    <scope>NUCLEOTIDE SEQUENCE [LARGE SCALE GENOMIC DNA]</scope>
    <source>
        <strain evidence="3 4">NBRC 110095</strain>
    </source>
</reference>
<comment type="caution">
    <text evidence="3">The sequence shown here is derived from an EMBL/GenBank/DDBJ whole genome shotgun (WGS) entry which is preliminary data.</text>
</comment>
<dbReference type="AlphaFoldDB" id="A0AA37TAW1"/>
<dbReference type="GO" id="GO:0015627">
    <property type="term" value="C:type II protein secretion system complex"/>
    <property type="evidence" value="ECO:0007669"/>
    <property type="project" value="InterPro"/>
</dbReference>
<dbReference type="Pfam" id="PF16537">
    <property type="entry name" value="T2SSB"/>
    <property type="match status" value="1"/>
</dbReference>
<dbReference type="Gene3D" id="2.30.30.830">
    <property type="match status" value="1"/>
</dbReference>
<feature type="chain" id="PRO_5041231821" description="Type II secretion system protein GspB C-terminal domain-containing protein" evidence="1">
    <location>
        <begin position="36"/>
        <end position="143"/>
    </location>
</feature>
<evidence type="ECO:0000256" key="1">
    <source>
        <dbReference type="SAM" id="SignalP"/>
    </source>
</evidence>
<dbReference type="EMBL" id="BSPD01000058">
    <property type="protein sequence ID" value="GLS26710.1"/>
    <property type="molecule type" value="Genomic_DNA"/>
</dbReference>
<protein>
    <recommendedName>
        <fullName evidence="2">Type II secretion system protein GspB C-terminal domain-containing protein</fullName>
    </recommendedName>
</protein>
<dbReference type="Proteomes" id="UP001156870">
    <property type="component" value="Unassembled WGS sequence"/>
</dbReference>
<dbReference type="InterPro" id="IPR032389">
    <property type="entry name" value="GspB_C"/>
</dbReference>
<evidence type="ECO:0000313" key="4">
    <source>
        <dbReference type="Proteomes" id="UP001156870"/>
    </source>
</evidence>
<evidence type="ECO:0000313" key="3">
    <source>
        <dbReference type="EMBL" id="GLS26710.1"/>
    </source>
</evidence>
<evidence type="ECO:0000259" key="2">
    <source>
        <dbReference type="Pfam" id="PF16537"/>
    </source>
</evidence>
<sequence>MCNCNNPFLSFKRISILPLLLCYCLSLFVAGGVQAQAQIERESQSFQKSPDRPLVDLNTLSDPTRPIYFRPSVSSISQSLRLSSVVFRDNKRTAIINGKRVKEGDSIVGGGVVSRIRERSVLIRKNGKTHTLYLNNHKVKVVR</sequence>
<feature type="signal peptide" evidence="1">
    <location>
        <begin position="1"/>
        <end position="35"/>
    </location>
</feature>
<accession>A0AA37TAW1</accession>
<proteinExistence type="predicted"/>
<name>A0AA37TAW1_9GAMM</name>
<gene>
    <name evidence="3" type="ORF">GCM10007877_24270</name>
</gene>
<feature type="domain" description="Type II secretion system protein GspB C-terminal" evidence="2">
    <location>
        <begin position="90"/>
        <end position="130"/>
    </location>
</feature>
<keyword evidence="4" id="KW-1185">Reference proteome</keyword>